<feature type="compositionally biased region" description="Pro residues" evidence="1">
    <location>
        <begin position="140"/>
        <end position="155"/>
    </location>
</feature>
<feature type="compositionally biased region" description="Basic and acidic residues" evidence="1">
    <location>
        <begin position="322"/>
        <end position="333"/>
    </location>
</feature>
<feature type="compositionally biased region" description="Pro residues" evidence="1">
    <location>
        <begin position="210"/>
        <end position="239"/>
    </location>
</feature>
<dbReference type="OrthoDB" id="9945848at2759"/>
<feature type="compositionally biased region" description="Polar residues" evidence="1">
    <location>
        <begin position="940"/>
        <end position="949"/>
    </location>
</feature>
<feature type="compositionally biased region" description="Low complexity" evidence="1">
    <location>
        <begin position="576"/>
        <end position="585"/>
    </location>
</feature>
<feature type="region of interest" description="Disordered" evidence="1">
    <location>
        <begin position="735"/>
        <end position="954"/>
    </location>
</feature>
<dbReference type="PANTHER" id="PTHR35077">
    <property type="entry name" value="SIMILAR TO AI661453 PROTEIN"/>
    <property type="match status" value="1"/>
</dbReference>
<reference evidence="2" key="2">
    <citation type="submission" date="2025-08" db="UniProtKB">
        <authorList>
            <consortium name="Ensembl"/>
        </authorList>
    </citation>
    <scope>IDENTIFICATION</scope>
</reference>
<feature type="compositionally biased region" description="Basic and acidic residues" evidence="1">
    <location>
        <begin position="451"/>
        <end position="464"/>
    </location>
</feature>
<feature type="compositionally biased region" description="Low complexity" evidence="1">
    <location>
        <begin position="764"/>
        <end position="776"/>
    </location>
</feature>
<keyword evidence="3" id="KW-1185">Reference proteome</keyword>
<feature type="compositionally biased region" description="Low complexity" evidence="1">
    <location>
        <begin position="854"/>
        <end position="864"/>
    </location>
</feature>
<evidence type="ECO:0000313" key="3">
    <source>
        <dbReference type="Proteomes" id="UP000314987"/>
    </source>
</evidence>
<dbReference type="STRING" id="29139.ENSVURP00010010809"/>
<protein>
    <submittedName>
        <fullName evidence="2">Chromosome 6 open reading frame 132</fullName>
    </submittedName>
</protein>
<gene>
    <name evidence="2" type="primary">C6orf132</name>
</gene>
<feature type="region of interest" description="Disordered" evidence="1">
    <location>
        <begin position="666"/>
        <end position="710"/>
    </location>
</feature>
<reference evidence="2" key="3">
    <citation type="submission" date="2025-09" db="UniProtKB">
        <authorList>
            <consortium name="Ensembl"/>
        </authorList>
    </citation>
    <scope>IDENTIFICATION</scope>
</reference>
<feature type="compositionally biased region" description="Low complexity" evidence="1">
    <location>
        <begin position="744"/>
        <end position="755"/>
    </location>
</feature>
<feature type="region of interest" description="Disordered" evidence="1">
    <location>
        <begin position="134"/>
        <end position="653"/>
    </location>
</feature>
<dbReference type="AlphaFoldDB" id="A0A4X2KFV8"/>
<organism evidence="2 3">
    <name type="scientific">Vombatus ursinus</name>
    <name type="common">Common wombat</name>
    <dbReference type="NCBI Taxonomy" id="29139"/>
    <lineage>
        <taxon>Eukaryota</taxon>
        <taxon>Metazoa</taxon>
        <taxon>Chordata</taxon>
        <taxon>Craniata</taxon>
        <taxon>Vertebrata</taxon>
        <taxon>Euteleostomi</taxon>
        <taxon>Mammalia</taxon>
        <taxon>Metatheria</taxon>
        <taxon>Diprotodontia</taxon>
        <taxon>Vombatidae</taxon>
        <taxon>Vombatus</taxon>
    </lineage>
</organism>
<accession>A0A4X2KFV8</accession>
<dbReference type="PRINTS" id="PR01217">
    <property type="entry name" value="PRICHEXTENSN"/>
</dbReference>
<feature type="region of interest" description="Disordered" evidence="1">
    <location>
        <begin position="977"/>
        <end position="1103"/>
    </location>
</feature>
<evidence type="ECO:0000256" key="1">
    <source>
        <dbReference type="SAM" id="MobiDB-lite"/>
    </source>
</evidence>
<feature type="compositionally biased region" description="Gly residues" evidence="1">
    <location>
        <begin position="1011"/>
        <end position="1022"/>
    </location>
</feature>
<dbReference type="GeneTree" id="ENSGT00940000163431"/>
<feature type="compositionally biased region" description="Low complexity" evidence="1">
    <location>
        <begin position="199"/>
        <end position="209"/>
    </location>
</feature>
<evidence type="ECO:0000313" key="2">
    <source>
        <dbReference type="Ensembl" id="ENSVURP00010010809.1"/>
    </source>
</evidence>
<feature type="compositionally biased region" description="Polar residues" evidence="1">
    <location>
        <begin position="615"/>
        <end position="624"/>
    </location>
</feature>
<proteinExistence type="predicted"/>
<feature type="compositionally biased region" description="Basic and acidic residues" evidence="1">
    <location>
        <begin position="493"/>
        <end position="507"/>
    </location>
</feature>
<feature type="compositionally biased region" description="Gly residues" evidence="1">
    <location>
        <begin position="1054"/>
        <end position="1065"/>
    </location>
</feature>
<feature type="compositionally biased region" description="Pro residues" evidence="1">
    <location>
        <begin position="163"/>
        <end position="198"/>
    </location>
</feature>
<sequence length="1122" mass="118827">MKKNQSVQGTFSKLFGKKHTTPTTTSLYATNPPWIFTQEVPVEGTRNFDGIQYGDNHFNTVSESGTATLKPRPRVRPLLTFLPLNAQENHGLAVPTPSVPEDFVGKEVTNKGSSLQINGNLRLYSSVGDLRSGHYGEEPIIPPPPVGPAPGPPPDVLMFKAESPPPPPPSMAPPPPPLLLEQQPPPPPNMAPPPPPVPGALSPPSTLSSPPTPTPPDFIPPAPPLAFLAPPPPPMPAPGLPVLEFPRTPTGPRLFPSTGVSKWKSETVLNGGQSEAHKNSPPRSPAALPTESKPDPHLTFPRSLKVPPPAPVRTSSIPVQESPRDPQEVDTPKKISNRLPLPPSFHIRPVSQAYPDGTQESDGPRKLQDTVPASPQPSQTSPRINSRTATPPPASPLPPPAPPLPPEAPPLSAIEKVPRPVTGLGKGPKPSSPIPKPKSAIPVAEDSSDPVDWRDPKQMDKLRSELAAYLCGSRREERSPCNGTRSTPASKAGENRDESPNLPKKEPPPSLTLPPVDYAPAEPPTPSVQRIRSELEALMSPSLEKKAKPTIGLVSPKLPPEARGIVENGAGDAKLPKPMAKKLPLLPTPPKPEAEKDLGVPTARTVGPGEKATEPQPSAISSPLQAKGSPLAPPKPDRMGTPRLPAPAPKTPLAQEEVSVLYKPLQDQDKARSGQEAAVVTPSPAKREPQGVWENESPSLTTPGKDWSDREVLRHPVTGEVVERGSPMALLLAAKQRAQKGRARGSALGLSSLPGGLHGNRNQSESVSESIIYSEVRPSSFTVVPKPTREVEQAPQMSTSTQHDRPSKWGSPSPRGAATSESQPRQRWSKEEPQASLVQERSTSSYSPQSHLLPKSFSSPSSPSYKGGGEEVEKFNFEVIPPPPEFSNDADLSNPPPAPAPAPVPTPAYLGHRGSPLRSSFSDYGQTPDLGLPGYERPSPTGSPGNSYSRYYPGVHYSGGGGLERFSSGGRSLIKKRLYLNEPRRSPGPPRCGPGGGTGRSLSTPNAFGPQPGGTYGSGHGGTEMRRVNSSGRAPGGLHTRRLSIEGTGRNGPYAGGGVGSGGPGENIYKVSNTDYSFAPATSRSSPSSAKYSSPLNTFTVRPGTRQPISYVYSGAHRKATS</sequence>
<dbReference type="OMA" id="GREEVPC"/>
<feature type="compositionally biased region" description="Pro residues" evidence="1">
    <location>
        <begin position="894"/>
        <end position="906"/>
    </location>
</feature>
<feature type="compositionally biased region" description="Polar residues" evidence="1">
    <location>
        <begin position="371"/>
        <end position="389"/>
    </location>
</feature>
<feature type="compositionally biased region" description="Pro residues" evidence="1">
    <location>
        <begin position="390"/>
        <end position="409"/>
    </location>
</feature>
<reference evidence="3" key="1">
    <citation type="submission" date="2018-12" db="EMBL/GenBank/DDBJ databases">
        <authorList>
            <person name="Yazar S."/>
        </authorList>
    </citation>
    <scope>NUCLEOTIDE SEQUENCE [LARGE SCALE GENOMIC DNA]</scope>
</reference>
<feature type="compositionally biased region" description="Low complexity" evidence="1">
    <location>
        <begin position="1077"/>
        <end position="1095"/>
    </location>
</feature>
<name>A0A4X2KFV8_VOMUR</name>
<dbReference type="PANTHER" id="PTHR35077:SF2">
    <property type="entry name" value="SIMILAR TO AI661453 PROTEIN"/>
    <property type="match status" value="1"/>
</dbReference>
<dbReference type="Ensembl" id="ENSVURT00010012279.1">
    <property type="protein sequence ID" value="ENSVURP00010010809.1"/>
    <property type="gene ID" value="ENSVURG00010008348.1"/>
</dbReference>
<dbReference type="Proteomes" id="UP000314987">
    <property type="component" value="Unassembled WGS sequence"/>
</dbReference>
<feature type="compositionally biased region" description="Polar residues" evidence="1">
    <location>
        <begin position="836"/>
        <end position="850"/>
    </location>
</feature>